<dbReference type="Proteomes" id="UP000324800">
    <property type="component" value="Unassembled WGS sequence"/>
</dbReference>
<feature type="non-terminal residue" evidence="2">
    <location>
        <position position="50"/>
    </location>
</feature>
<organism evidence="2 3">
    <name type="scientific">Streblomastix strix</name>
    <dbReference type="NCBI Taxonomy" id="222440"/>
    <lineage>
        <taxon>Eukaryota</taxon>
        <taxon>Metamonada</taxon>
        <taxon>Preaxostyla</taxon>
        <taxon>Oxymonadida</taxon>
        <taxon>Streblomastigidae</taxon>
        <taxon>Streblomastix</taxon>
    </lineage>
</organism>
<dbReference type="AlphaFoldDB" id="A0A5J4TU70"/>
<evidence type="ECO:0000313" key="2">
    <source>
        <dbReference type="EMBL" id="KAA6360925.1"/>
    </source>
</evidence>
<comment type="caution">
    <text evidence="2">The sequence shown here is derived from an EMBL/GenBank/DDBJ whole genome shotgun (WGS) entry which is preliminary data.</text>
</comment>
<dbReference type="EMBL" id="SNRW01026253">
    <property type="protein sequence ID" value="KAA6360925.1"/>
    <property type="molecule type" value="Genomic_DNA"/>
</dbReference>
<feature type="region of interest" description="Disordered" evidence="1">
    <location>
        <begin position="1"/>
        <end position="23"/>
    </location>
</feature>
<accession>A0A5J4TU70</accession>
<evidence type="ECO:0000313" key="3">
    <source>
        <dbReference type="Proteomes" id="UP000324800"/>
    </source>
</evidence>
<gene>
    <name evidence="2" type="ORF">EZS28_043547</name>
</gene>
<reference evidence="2 3" key="1">
    <citation type="submission" date="2019-03" db="EMBL/GenBank/DDBJ databases">
        <title>Single cell metagenomics reveals metabolic interactions within the superorganism composed of flagellate Streblomastix strix and complex community of Bacteroidetes bacteria on its surface.</title>
        <authorList>
            <person name="Treitli S.C."/>
            <person name="Kolisko M."/>
            <person name="Husnik F."/>
            <person name="Keeling P."/>
            <person name="Hampl V."/>
        </authorList>
    </citation>
    <scope>NUCLEOTIDE SEQUENCE [LARGE SCALE GENOMIC DNA]</scope>
    <source>
        <strain evidence="2">ST1C</strain>
    </source>
</reference>
<evidence type="ECO:0000256" key="1">
    <source>
        <dbReference type="SAM" id="MobiDB-lite"/>
    </source>
</evidence>
<proteinExistence type="predicted"/>
<protein>
    <submittedName>
        <fullName evidence="2">Uncharacterized protein</fullName>
    </submittedName>
</protein>
<name>A0A5J4TU70_9EUKA</name>
<feature type="compositionally biased region" description="Basic and acidic residues" evidence="1">
    <location>
        <begin position="1"/>
        <end position="12"/>
    </location>
</feature>
<sequence length="50" mass="5761">MVSLEKEDREMEQQSEGNRGHFLRSSVFRNTLRTIGNEGDSDKIGQLFDC</sequence>